<name>A0ABY4PXV3_9ACTN</name>
<proteinExistence type="predicted"/>
<protein>
    <submittedName>
        <fullName evidence="2">DUF397 domain-containing protein</fullName>
    </submittedName>
</protein>
<evidence type="ECO:0000313" key="2">
    <source>
        <dbReference type="EMBL" id="UQT58280.1"/>
    </source>
</evidence>
<dbReference type="RefSeq" id="WP_249589652.1">
    <property type="nucleotide sequence ID" value="NZ_BAAAQL010000026.1"/>
</dbReference>
<gene>
    <name evidence="2" type="ORF">M4V62_26130</name>
</gene>
<dbReference type="EMBL" id="CP097289">
    <property type="protein sequence ID" value="UQT58280.1"/>
    <property type="molecule type" value="Genomic_DNA"/>
</dbReference>
<organism evidence="2 3">
    <name type="scientific">Streptomyces durmitorensis</name>
    <dbReference type="NCBI Taxonomy" id="319947"/>
    <lineage>
        <taxon>Bacteria</taxon>
        <taxon>Bacillati</taxon>
        <taxon>Actinomycetota</taxon>
        <taxon>Actinomycetes</taxon>
        <taxon>Kitasatosporales</taxon>
        <taxon>Streptomycetaceae</taxon>
        <taxon>Streptomyces</taxon>
    </lineage>
</organism>
<feature type="domain" description="DUF397" evidence="1">
    <location>
        <begin position="13"/>
        <end position="33"/>
    </location>
</feature>
<accession>A0ABY4PXV3</accession>
<reference evidence="2 3" key="1">
    <citation type="submission" date="2022-05" db="EMBL/GenBank/DDBJ databases">
        <authorList>
            <person name="Zhou X."/>
            <person name="Li K."/>
            <person name="Man Y."/>
        </authorList>
    </citation>
    <scope>NUCLEOTIDE SEQUENCE [LARGE SCALE GENOMIC DNA]</scope>
    <source>
        <strain evidence="2 3">MS405</strain>
    </source>
</reference>
<dbReference type="InterPro" id="IPR007278">
    <property type="entry name" value="DUF397"/>
</dbReference>
<evidence type="ECO:0000313" key="3">
    <source>
        <dbReference type="Proteomes" id="UP000829992"/>
    </source>
</evidence>
<dbReference type="Proteomes" id="UP000829992">
    <property type="component" value="Chromosome"/>
</dbReference>
<keyword evidence="3" id="KW-1185">Reference proteome</keyword>
<evidence type="ECO:0000259" key="1">
    <source>
        <dbReference type="Pfam" id="PF04149"/>
    </source>
</evidence>
<dbReference type="Pfam" id="PF04149">
    <property type="entry name" value="DUF397"/>
    <property type="match status" value="2"/>
</dbReference>
<sequence>MIRKASAGDTSELNWFKSSYSSSSDPNDCVEVALEWHKSSYSDSSNGEDCVEVAPTPATIHIRDSKNTLGPQLAVTPAAWGDFVTYASES</sequence>
<feature type="domain" description="DUF397" evidence="1">
    <location>
        <begin position="34"/>
        <end position="86"/>
    </location>
</feature>